<dbReference type="Proteomes" id="UP000233551">
    <property type="component" value="Unassembled WGS sequence"/>
</dbReference>
<proteinExistence type="predicted"/>
<evidence type="ECO:0000313" key="3">
    <source>
        <dbReference type="Proteomes" id="UP000233551"/>
    </source>
</evidence>
<evidence type="ECO:0000313" key="2">
    <source>
        <dbReference type="EMBL" id="PKH75546.1"/>
    </source>
</evidence>
<comment type="caution">
    <text evidence="2">The sequence shown here is derived from an EMBL/GenBank/DDBJ whole genome shotgun (WGS) entry which is preliminary data.</text>
</comment>
<evidence type="ECO:0000256" key="1">
    <source>
        <dbReference type="SAM" id="MobiDB-lite"/>
    </source>
</evidence>
<dbReference type="AlphaFoldDB" id="A0A2I0GTC7"/>
<protein>
    <submittedName>
        <fullName evidence="2">Uncharacterized protein</fullName>
    </submittedName>
</protein>
<name>A0A2I0GTC7_PUNGR</name>
<feature type="non-terminal residue" evidence="2">
    <location>
        <position position="1"/>
    </location>
</feature>
<gene>
    <name evidence="2" type="ORF">CRG98_050040</name>
</gene>
<sequence length="75" mass="8477">ILGENGIRARKSPDPLTRDTITKRGSPQGTPILRCWSIPRGTWPVVHARWPVSLGSAQGIRGWKMALVRWQADRY</sequence>
<dbReference type="EMBL" id="PGOL01044346">
    <property type="protein sequence ID" value="PKH75546.1"/>
    <property type="molecule type" value="Genomic_DNA"/>
</dbReference>
<keyword evidence="3" id="KW-1185">Reference proteome</keyword>
<feature type="compositionally biased region" description="Basic and acidic residues" evidence="1">
    <location>
        <begin position="11"/>
        <end position="22"/>
    </location>
</feature>
<accession>A0A2I0GTC7</accession>
<feature type="region of interest" description="Disordered" evidence="1">
    <location>
        <begin position="1"/>
        <end position="28"/>
    </location>
</feature>
<reference evidence="2 3" key="1">
    <citation type="submission" date="2017-11" db="EMBL/GenBank/DDBJ databases">
        <title>De-novo sequencing of pomegranate (Punica granatum L.) genome.</title>
        <authorList>
            <person name="Akparov Z."/>
            <person name="Amiraslanov A."/>
            <person name="Hajiyeva S."/>
            <person name="Abbasov M."/>
            <person name="Kaur K."/>
            <person name="Hamwieh A."/>
            <person name="Solovyev V."/>
            <person name="Salamov A."/>
            <person name="Braich B."/>
            <person name="Kosarev P."/>
            <person name="Mahmoud A."/>
            <person name="Hajiyev E."/>
            <person name="Babayeva S."/>
            <person name="Izzatullayeva V."/>
            <person name="Mammadov A."/>
            <person name="Mammadov A."/>
            <person name="Sharifova S."/>
            <person name="Ojaghi J."/>
            <person name="Eynullazada K."/>
            <person name="Bayramov B."/>
            <person name="Abdulazimova A."/>
            <person name="Shahmuradov I."/>
        </authorList>
    </citation>
    <scope>NUCLEOTIDE SEQUENCE [LARGE SCALE GENOMIC DNA]</scope>
    <source>
        <strain evidence="3">cv. AG2017</strain>
        <tissue evidence="2">Leaf</tissue>
    </source>
</reference>
<organism evidence="2 3">
    <name type="scientific">Punica granatum</name>
    <name type="common">Pomegranate</name>
    <dbReference type="NCBI Taxonomy" id="22663"/>
    <lineage>
        <taxon>Eukaryota</taxon>
        <taxon>Viridiplantae</taxon>
        <taxon>Streptophyta</taxon>
        <taxon>Embryophyta</taxon>
        <taxon>Tracheophyta</taxon>
        <taxon>Spermatophyta</taxon>
        <taxon>Magnoliopsida</taxon>
        <taxon>eudicotyledons</taxon>
        <taxon>Gunneridae</taxon>
        <taxon>Pentapetalae</taxon>
        <taxon>rosids</taxon>
        <taxon>malvids</taxon>
        <taxon>Myrtales</taxon>
        <taxon>Lythraceae</taxon>
        <taxon>Punica</taxon>
    </lineage>
</organism>